<reference evidence="2" key="1">
    <citation type="submission" date="2017-10" db="EMBL/GenBank/DDBJ databases">
        <authorList>
            <person name="Regsiter A."/>
            <person name="William W."/>
        </authorList>
    </citation>
    <scope>NUCLEOTIDE SEQUENCE [LARGE SCALE GENOMIC DNA]</scope>
</reference>
<sequence>MGISRLLTAVGASKVCKHIRRQCSAVALMLTGSLPIYFSCENEIILVQALYLVGL</sequence>
<evidence type="ECO:0000313" key="1">
    <source>
        <dbReference type="EMBL" id="SOR32552.1"/>
    </source>
</evidence>
<dbReference type="Proteomes" id="UP000233769">
    <property type="component" value="Chromosome tk0001"/>
</dbReference>
<dbReference type="EMBL" id="LT962688">
    <property type="protein sequence ID" value="SOR32552.1"/>
    <property type="molecule type" value="Genomic_DNA"/>
</dbReference>
<accession>A0A2N9AZ00</accession>
<gene>
    <name evidence="1" type="ORF">TK0001_5993</name>
</gene>
<evidence type="ECO:0000313" key="2">
    <source>
        <dbReference type="Proteomes" id="UP000233769"/>
    </source>
</evidence>
<dbReference type="AlphaFoldDB" id="A0A2N9AZ00"/>
<organism evidence="1 2">
    <name type="scientific">Methylorubrum extorquens</name>
    <name type="common">Methylobacterium dichloromethanicum</name>
    <name type="synonym">Methylobacterium extorquens</name>
    <dbReference type="NCBI Taxonomy" id="408"/>
    <lineage>
        <taxon>Bacteria</taxon>
        <taxon>Pseudomonadati</taxon>
        <taxon>Pseudomonadota</taxon>
        <taxon>Alphaproteobacteria</taxon>
        <taxon>Hyphomicrobiales</taxon>
        <taxon>Methylobacteriaceae</taxon>
        <taxon>Methylorubrum</taxon>
    </lineage>
</organism>
<protein>
    <submittedName>
        <fullName evidence="1">Uncharacterized protein</fullName>
    </submittedName>
</protein>
<proteinExistence type="predicted"/>
<name>A0A2N9AZ00_METEX</name>